<protein>
    <submittedName>
        <fullName evidence="2">25215_t:CDS:1</fullName>
    </submittedName>
</protein>
<gene>
    <name evidence="2" type="ORF">GMARGA_LOCUS40035</name>
</gene>
<feature type="compositionally biased region" description="Basic and acidic residues" evidence="1">
    <location>
        <begin position="18"/>
        <end position="27"/>
    </location>
</feature>
<evidence type="ECO:0000313" key="3">
    <source>
        <dbReference type="Proteomes" id="UP000789901"/>
    </source>
</evidence>
<proteinExistence type="predicted"/>
<reference evidence="2 3" key="1">
    <citation type="submission" date="2021-06" db="EMBL/GenBank/DDBJ databases">
        <authorList>
            <person name="Kallberg Y."/>
            <person name="Tangrot J."/>
            <person name="Rosling A."/>
        </authorList>
    </citation>
    <scope>NUCLEOTIDE SEQUENCE [LARGE SCALE GENOMIC DNA]</scope>
    <source>
        <strain evidence="2 3">120-4 pot B 10/14</strain>
    </source>
</reference>
<comment type="caution">
    <text evidence="2">The sequence shown here is derived from an EMBL/GenBank/DDBJ whole genome shotgun (WGS) entry which is preliminary data.</text>
</comment>
<keyword evidence="3" id="KW-1185">Reference proteome</keyword>
<feature type="non-terminal residue" evidence="2">
    <location>
        <position position="58"/>
    </location>
</feature>
<accession>A0ABN7XA69</accession>
<feature type="region of interest" description="Disordered" evidence="1">
    <location>
        <begin position="1"/>
        <end position="41"/>
    </location>
</feature>
<sequence length="58" mass="6975">MTYEEGKPIPLRRKRKEKNKDNEKSLEEESEDEYKEEKVEVMGDTNKSPIIEIKNDYI</sequence>
<name>A0ABN7XA69_GIGMA</name>
<dbReference type="Proteomes" id="UP000789901">
    <property type="component" value="Unassembled WGS sequence"/>
</dbReference>
<dbReference type="EMBL" id="CAJVQB010099442">
    <property type="protein sequence ID" value="CAG8850085.1"/>
    <property type="molecule type" value="Genomic_DNA"/>
</dbReference>
<organism evidence="2 3">
    <name type="scientific">Gigaspora margarita</name>
    <dbReference type="NCBI Taxonomy" id="4874"/>
    <lineage>
        <taxon>Eukaryota</taxon>
        <taxon>Fungi</taxon>
        <taxon>Fungi incertae sedis</taxon>
        <taxon>Mucoromycota</taxon>
        <taxon>Glomeromycotina</taxon>
        <taxon>Glomeromycetes</taxon>
        <taxon>Diversisporales</taxon>
        <taxon>Gigasporaceae</taxon>
        <taxon>Gigaspora</taxon>
    </lineage>
</organism>
<evidence type="ECO:0000313" key="2">
    <source>
        <dbReference type="EMBL" id="CAG8850085.1"/>
    </source>
</evidence>
<evidence type="ECO:0000256" key="1">
    <source>
        <dbReference type="SAM" id="MobiDB-lite"/>
    </source>
</evidence>